<dbReference type="Proteomes" id="UP000094313">
    <property type="component" value="Chromosome"/>
</dbReference>
<organism evidence="2 3">
    <name type="scientific">Pedobacter steynii</name>
    <dbReference type="NCBI Taxonomy" id="430522"/>
    <lineage>
        <taxon>Bacteria</taxon>
        <taxon>Pseudomonadati</taxon>
        <taxon>Bacteroidota</taxon>
        <taxon>Sphingobacteriia</taxon>
        <taxon>Sphingobacteriales</taxon>
        <taxon>Sphingobacteriaceae</taxon>
        <taxon>Pedobacter</taxon>
    </lineage>
</organism>
<sequence>MKKNNLFLLAGLAAALTFSSCKSNNKSDDGPGTDVNGRYIISGESATAEESKNYILSLGNLTEGKTTILGNGLETAGSTLVFQNNKVFVFKYNRGNDGVTEVFQLNGNGKIEKIQQFGIKSVNVFLPLKDRKEIIVFNVARNIKTPTGRGYRISTETGRVISDKAIDQKIVYVDGKNIEDQMAHIQGAFQVGNRIYMVFQPINGTAENQWGGSYGNRAYVAIFDMELNFIKTISDNRMPYIGRYYGGMGLAETESGDVYTFSNAIPDDEMPAGVRSTFLKINKNTEEFDKSYFFRVEDLTAGYRIQHGEYVGNNKFVLAMIKRDGTGDKARIGVADVLNKTFSWVSGMPEIPGNDYSMPMFVEKGTAYISVPERASESVIYAINPSDNTAKRGIVVEGVSNVGHIGKLTPGN</sequence>
<dbReference type="PROSITE" id="PS51257">
    <property type="entry name" value="PROKAR_LIPOPROTEIN"/>
    <property type="match status" value="1"/>
</dbReference>
<evidence type="ECO:0000313" key="3">
    <source>
        <dbReference type="Proteomes" id="UP000094313"/>
    </source>
</evidence>
<dbReference type="Pfam" id="PF14298">
    <property type="entry name" value="DUF4374"/>
    <property type="match status" value="2"/>
</dbReference>
<dbReference type="RefSeq" id="WP_069381787.1">
    <property type="nucleotide sequence ID" value="NZ_CP017141.1"/>
</dbReference>
<feature type="signal peptide" evidence="1">
    <location>
        <begin position="1"/>
        <end position="23"/>
    </location>
</feature>
<dbReference type="KEGG" id="psty:BFS30_24965"/>
<accession>A0A1D7QN89</accession>
<evidence type="ECO:0000313" key="2">
    <source>
        <dbReference type="EMBL" id="AOM80125.1"/>
    </source>
</evidence>
<dbReference type="EMBL" id="CP017141">
    <property type="protein sequence ID" value="AOM80125.1"/>
    <property type="molecule type" value="Genomic_DNA"/>
</dbReference>
<dbReference type="AlphaFoldDB" id="A0A1D7QN89"/>
<dbReference type="InterPro" id="IPR025401">
    <property type="entry name" value="DUF4374"/>
</dbReference>
<reference evidence="2 3" key="1">
    <citation type="submission" date="2016-08" db="EMBL/GenBank/DDBJ databases">
        <authorList>
            <person name="Seilhamer J.J."/>
        </authorList>
    </citation>
    <scope>NUCLEOTIDE SEQUENCE [LARGE SCALE GENOMIC DNA]</scope>
    <source>
        <strain evidence="2 3">DX4</strain>
    </source>
</reference>
<keyword evidence="3" id="KW-1185">Reference proteome</keyword>
<feature type="chain" id="PRO_5009098895" description="DUF4374 domain-containing protein" evidence="1">
    <location>
        <begin position="24"/>
        <end position="412"/>
    </location>
</feature>
<gene>
    <name evidence="2" type="ORF">BFS30_24965</name>
</gene>
<evidence type="ECO:0000256" key="1">
    <source>
        <dbReference type="SAM" id="SignalP"/>
    </source>
</evidence>
<name>A0A1D7QN89_9SPHI</name>
<evidence type="ECO:0008006" key="4">
    <source>
        <dbReference type="Google" id="ProtNLM"/>
    </source>
</evidence>
<protein>
    <recommendedName>
        <fullName evidence="4">DUF4374 domain-containing protein</fullName>
    </recommendedName>
</protein>
<proteinExistence type="predicted"/>
<keyword evidence="1" id="KW-0732">Signal</keyword>